<evidence type="ECO:0000313" key="1">
    <source>
        <dbReference type="EMBL" id="KAK8865436.1"/>
    </source>
</evidence>
<proteinExistence type="predicted"/>
<reference evidence="1 2" key="1">
    <citation type="submission" date="2024-04" db="EMBL/GenBank/DDBJ databases">
        <title>Tritrichomonas musculus Genome.</title>
        <authorList>
            <person name="Alves-Ferreira E."/>
            <person name="Grigg M."/>
            <person name="Lorenzi H."/>
            <person name="Galac M."/>
        </authorList>
    </citation>
    <scope>NUCLEOTIDE SEQUENCE [LARGE SCALE GENOMIC DNA]</scope>
    <source>
        <strain evidence="1 2">EAF2021</strain>
    </source>
</reference>
<evidence type="ECO:0008006" key="3">
    <source>
        <dbReference type="Google" id="ProtNLM"/>
    </source>
</evidence>
<sequence length="393" mass="47432">MEIQAYIEKKQTIQDNILSFISNDEDMEEIYEDLLNSFDDQEICQNHHELRATLILLVKISNNHFRSPTFFSKIERILLHFKDEIIQNFNNSEIFRIFHSNKRILLFLIEKDILSIDDSIIDIMERDENDSYFYFDYFFPEIKNFLNDEFKEEIKGRVTELKNDDFEEFNEKRKLGENDEYICQLMREDNIDEFISYVNQNCITLTSFIESSIFETNPSLLKEKISLFNYSAFFGSIQIFKYLFSNGNALTLKEWPFIIHGQHPEMIQIFFDKYALSNDELDECLTDSFKFHHNDISSFIQNKFSNEFDLNDEKCFSQSLKSYNYAYFPTEFTDEDILYYLCKYDYFTLVEILLDTKKFNINGLLIQKKKKKFLNEISKFFFFNDVFKYMNFK</sequence>
<dbReference type="Proteomes" id="UP001470230">
    <property type="component" value="Unassembled WGS sequence"/>
</dbReference>
<organism evidence="1 2">
    <name type="scientific">Tritrichomonas musculus</name>
    <dbReference type="NCBI Taxonomy" id="1915356"/>
    <lineage>
        <taxon>Eukaryota</taxon>
        <taxon>Metamonada</taxon>
        <taxon>Parabasalia</taxon>
        <taxon>Tritrichomonadida</taxon>
        <taxon>Tritrichomonadidae</taxon>
        <taxon>Tritrichomonas</taxon>
    </lineage>
</organism>
<dbReference type="EMBL" id="JAPFFF010000016">
    <property type="protein sequence ID" value="KAK8865436.1"/>
    <property type="molecule type" value="Genomic_DNA"/>
</dbReference>
<keyword evidence="2" id="KW-1185">Reference proteome</keyword>
<comment type="caution">
    <text evidence="1">The sequence shown here is derived from an EMBL/GenBank/DDBJ whole genome shotgun (WGS) entry which is preliminary data.</text>
</comment>
<protein>
    <recommendedName>
        <fullName evidence="3">DUF3447 domain-containing protein</fullName>
    </recommendedName>
</protein>
<accession>A0ABR2IN35</accession>
<dbReference type="SUPFAM" id="SSF48403">
    <property type="entry name" value="Ankyrin repeat"/>
    <property type="match status" value="1"/>
</dbReference>
<evidence type="ECO:0000313" key="2">
    <source>
        <dbReference type="Proteomes" id="UP001470230"/>
    </source>
</evidence>
<gene>
    <name evidence="1" type="ORF">M9Y10_010984</name>
</gene>
<dbReference type="InterPro" id="IPR036770">
    <property type="entry name" value="Ankyrin_rpt-contain_sf"/>
</dbReference>
<name>A0ABR2IN35_9EUKA</name>